<dbReference type="RefSeq" id="WP_089220343.1">
    <property type="nucleotide sequence ID" value="NZ_FZOS01000017.1"/>
</dbReference>
<accession>A0A239HKQ8</accession>
<feature type="domain" description="Amidohydrolase-related" evidence="2">
    <location>
        <begin position="90"/>
        <end position="288"/>
    </location>
</feature>
<dbReference type="InterPro" id="IPR032465">
    <property type="entry name" value="ACMSD"/>
</dbReference>
<dbReference type="GO" id="GO:0016787">
    <property type="term" value="F:hydrolase activity"/>
    <property type="evidence" value="ECO:0007669"/>
    <property type="project" value="InterPro"/>
</dbReference>
<dbReference type="Gene3D" id="3.20.20.140">
    <property type="entry name" value="Metal-dependent hydrolases"/>
    <property type="match status" value="1"/>
</dbReference>
<reference evidence="4" key="1">
    <citation type="submission" date="2017-06" db="EMBL/GenBank/DDBJ databases">
        <authorList>
            <person name="Varghese N."/>
            <person name="Submissions S."/>
        </authorList>
    </citation>
    <scope>NUCLEOTIDE SEQUENCE [LARGE SCALE GENOMIC DNA]</scope>
    <source>
        <strain evidence="4">LNB2</strain>
    </source>
</reference>
<dbReference type="SUPFAM" id="SSF51556">
    <property type="entry name" value="Metallo-dependent hydrolases"/>
    <property type="match status" value="1"/>
</dbReference>
<organism evidence="3 4">
    <name type="scientific">Edaphosphingomonas laterariae</name>
    <dbReference type="NCBI Taxonomy" id="861865"/>
    <lineage>
        <taxon>Bacteria</taxon>
        <taxon>Pseudomonadati</taxon>
        <taxon>Pseudomonadota</taxon>
        <taxon>Alphaproteobacteria</taxon>
        <taxon>Sphingomonadales</taxon>
        <taxon>Rhizorhabdaceae</taxon>
        <taxon>Edaphosphingomonas</taxon>
    </lineage>
</organism>
<dbReference type="PANTHER" id="PTHR21240">
    <property type="entry name" value="2-AMINO-3-CARBOXYLMUCONATE-6-SEMIALDEHYDE DECARBOXYLASE"/>
    <property type="match status" value="1"/>
</dbReference>
<protein>
    <recommendedName>
        <fullName evidence="2">Amidohydrolase-related domain-containing protein</fullName>
    </recommendedName>
</protein>
<dbReference type="GO" id="GO:0016831">
    <property type="term" value="F:carboxy-lyase activity"/>
    <property type="evidence" value="ECO:0007669"/>
    <property type="project" value="InterPro"/>
</dbReference>
<evidence type="ECO:0000313" key="4">
    <source>
        <dbReference type="Proteomes" id="UP000198281"/>
    </source>
</evidence>
<proteinExistence type="predicted"/>
<dbReference type="Pfam" id="PF04909">
    <property type="entry name" value="Amidohydro_2"/>
    <property type="match status" value="1"/>
</dbReference>
<evidence type="ECO:0000256" key="1">
    <source>
        <dbReference type="ARBA" id="ARBA00023239"/>
    </source>
</evidence>
<dbReference type="PANTHER" id="PTHR21240:SF19">
    <property type="entry name" value="CATALYTIC_ HYDROLASE"/>
    <property type="match status" value="1"/>
</dbReference>
<dbReference type="InterPro" id="IPR032466">
    <property type="entry name" value="Metal_Hydrolase"/>
</dbReference>
<dbReference type="EMBL" id="FZOS01000017">
    <property type="protein sequence ID" value="SNS81735.1"/>
    <property type="molecule type" value="Genomic_DNA"/>
</dbReference>
<dbReference type="InterPro" id="IPR006680">
    <property type="entry name" value="Amidohydro-rel"/>
</dbReference>
<keyword evidence="1" id="KW-0456">Lyase</keyword>
<dbReference type="AlphaFoldDB" id="A0A239HKQ8"/>
<evidence type="ECO:0000259" key="2">
    <source>
        <dbReference type="Pfam" id="PF04909"/>
    </source>
</evidence>
<sequence length="289" mass="33669">MPIPKDVRVIDTMLGIPTRADRADWYSWFKPLLRDAESRQAFEMPAQYMFKGVPKIDECDDYIAWTVEQMDRFNIEKALVGFGEQPHEIEAKERFPDRFFFDAPVDPNGGMDEVRRIKRLHRDYGISAISVFPSGTFPQVPINHKYMFPLYATAAELDIPVLLNVGIPGPRIPMENQRVEHLDEICWFFPDLKIVMRHGAEPWEALAVKLMLKWPNLYYSTSAFAPKHYPKAIIDYANTRGADKIIYAGYFPMGLSLDRIFSELENVPFKDEVWPKFLRDNARRVFKLD</sequence>
<dbReference type="OrthoDB" id="1407586at2"/>
<keyword evidence="4" id="KW-1185">Reference proteome</keyword>
<name>A0A239HKQ8_9SPHN</name>
<evidence type="ECO:0000313" key="3">
    <source>
        <dbReference type="EMBL" id="SNS81735.1"/>
    </source>
</evidence>
<dbReference type="Proteomes" id="UP000198281">
    <property type="component" value="Unassembled WGS sequence"/>
</dbReference>
<gene>
    <name evidence="3" type="ORF">SAMN06295912_11769</name>
</gene>